<feature type="region of interest" description="Disordered" evidence="1">
    <location>
        <begin position="62"/>
        <end position="113"/>
    </location>
</feature>
<feature type="region of interest" description="Disordered" evidence="1">
    <location>
        <begin position="884"/>
        <end position="913"/>
    </location>
</feature>
<feature type="region of interest" description="Disordered" evidence="1">
    <location>
        <begin position="480"/>
        <end position="531"/>
    </location>
</feature>
<feature type="compositionally biased region" description="Pro residues" evidence="1">
    <location>
        <begin position="787"/>
        <end position="798"/>
    </location>
</feature>
<feature type="compositionally biased region" description="Low complexity" evidence="1">
    <location>
        <begin position="849"/>
        <end position="862"/>
    </location>
</feature>
<feature type="region of interest" description="Disordered" evidence="1">
    <location>
        <begin position="414"/>
        <end position="461"/>
    </location>
</feature>
<feature type="compositionally biased region" description="Polar residues" evidence="1">
    <location>
        <begin position="1185"/>
        <end position="1198"/>
    </location>
</feature>
<feature type="region of interest" description="Disordered" evidence="1">
    <location>
        <begin position="191"/>
        <end position="221"/>
    </location>
</feature>
<feature type="compositionally biased region" description="Low complexity" evidence="1">
    <location>
        <begin position="480"/>
        <end position="491"/>
    </location>
</feature>
<feature type="compositionally biased region" description="Basic and acidic residues" evidence="1">
    <location>
        <begin position="1138"/>
        <end position="1152"/>
    </location>
</feature>
<evidence type="ECO:0000313" key="2">
    <source>
        <dbReference type="Proteomes" id="UP000085678"/>
    </source>
</evidence>
<feature type="region of interest" description="Disordered" evidence="1">
    <location>
        <begin position="1008"/>
        <end position="1211"/>
    </location>
</feature>
<dbReference type="GeneID" id="106163535"/>
<name>A0A1S3IEB3_LINAN</name>
<reference evidence="3" key="1">
    <citation type="submission" date="2025-08" db="UniProtKB">
        <authorList>
            <consortium name="RefSeq"/>
        </authorList>
    </citation>
    <scope>IDENTIFICATION</scope>
    <source>
        <tissue evidence="3">Gonads</tissue>
    </source>
</reference>
<gene>
    <name evidence="3" type="primary">LOC106163535</name>
</gene>
<dbReference type="Proteomes" id="UP000085678">
    <property type="component" value="Unplaced"/>
</dbReference>
<feature type="compositionally biased region" description="Polar residues" evidence="1">
    <location>
        <begin position="1101"/>
        <end position="1134"/>
    </location>
</feature>
<feature type="compositionally biased region" description="Polar residues" evidence="1">
    <location>
        <begin position="733"/>
        <end position="744"/>
    </location>
</feature>
<feature type="compositionally biased region" description="Low complexity" evidence="1">
    <location>
        <begin position="1011"/>
        <end position="1028"/>
    </location>
</feature>
<feature type="compositionally biased region" description="Polar residues" evidence="1">
    <location>
        <begin position="104"/>
        <end position="113"/>
    </location>
</feature>
<protein>
    <submittedName>
        <fullName evidence="3">Uncharacterized protein LOC106163535</fullName>
    </submittedName>
</protein>
<feature type="compositionally biased region" description="Low complexity" evidence="1">
    <location>
        <begin position="450"/>
        <end position="461"/>
    </location>
</feature>
<dbReference type="STRING" id="7574.A0A1S3IEB3"/>
<accession>A0A1S3IEB3</accession>
<evidence type="ECO:0000256" key="1">
    <source>
        <dbReference type="SAM" id="MobiDB-lite"/>
    </source>
</evidence>
<feature type="region of interest" description="Disordered" evidence="1">
    <location>
        <begin position="1"/>
        <end position="20"/>
    </location>
</feature>
<feature type="region of interest" description="Disordered" evidence="1">
    <location>
        <begin position="630"/>
        <end position="865"/>
    </location>
</feature>
<feature type="compositionally biased region" description="Polar residues" evidence="1">
    <location>
        <begin position="81"/>
        <end position="97"/>
    </location>
</feature>
<dbReference type="RefSeq" id="XP_013396595.1">
    <property type="nucleotide sequence ID" value="XM_013541141.2"/>
</dbReference>
<keyword evidence="2" id="KW-1185">Reference proteome</keyword>
<proteinExistence type="predicted"/>
<feature type="compositionally biased region" description="Polar residues" evidence="1">
    <location>
        <begin position="434"/>
        <end position="444"/>
    </location>
</feature>
<feature type="compositionally biased region" description="Polar residues" evidence="1">
    <location>
        <begin position="508"/>
        <end position="531"/>
    </location>
</feature>
<feature type="compositionally biased region" description="Basic residues" evidence="1">
    <location>
        <begin position="1039"/>
        <end position="1049"/>
    </location>
</feature>
<evidence type="ECO:0000313" key="3">
    <source>
        <dbReference type="RefSeq" id="XP_013396595.1"/>
    </source>
</evidence>
<feature type="region of interest" description="Disordered" evidence="1">
    <location>
        <begin position="1310"/>
        <end position="1337"/>
    </location>
</feature>
<organism evidence="2 3">
    <name type="scientific">Lingula anatina</name>
    <name type="common">Brachiopod</name>
    <name type="synonym">Lingula unguis</name>
    <dbReference type="NCBI Taxonomy" id="7574"/>
    <lineage>
        <taxon>Eukaryota</taxon>
        <taxon>Metazoa</taxon>
        <taxon>Spiralia</taxon>
        <taxon>Lophotrochozoa</taxon>
        <taxon>Brachiopoda</taxon>
        <taxon>Linguliformea</taxon>
        <taxon>Lingulata</taxon>
        <taxon>Lingulida</taxon>
        <taxon>Linguloidea</taxon>
        <taxon>Lingulidae</taxon>
        <taxon>Lingula</taxon>
    </lineage>
</organism>
<dbReference type="KEGG" id="lak:106163535"/>
<feature type="compositionally biased region" description="Basic and acidic residues" evidence="1">
    <location>
        <begin position="1073"/>
        <end position="1082"/>
    </location>
</feature>
<dbReference type="InParanoid" id="A0A1S3IEB3"/>
<sequence length="1364" mass="146829">MFQAYRSSNTQATSPHAKNFENTQVNADLNFRSHHQLHSRQLSLHQIDEKQCLVSIENLGRRGQGRQTADNAGFDSDQEQSHGGRTLQRTLSSTLPRSQRLAGRQSSSPDGQFDQSYLNVDLFGAGPTKNCWGATGGATSDMSTRRTGNNKTSIHLLDDIITNLPHPKVPMSKSNEDPVFATVQFSNFMPSSSAETNAHKEFRSSPQSHSSIGSHSLSSQDSDRLFEEIDFPQYTSNTNLKDIAQISCSSGSSSPIDASAKSRDQFSQPLTYVNLERFDGEETDHHYIDSAASSVKIPVNLLSFPQDSPPAVSGRQRYANVLPCPCSCGCPLCHSAPGQHSTPVRRYVNIPAEPRGYVNIPGSETIINSGQCTCGAHTAGSLSSSLDEMETEEASPYFDMAAVQTMDRRRNRAGSPLIQETSFSVPPDGRRPDLTNTGSSSTGSDADYFSMSAGPSNPSSSTLKGIVDWTGRVSIHACTSESSLLSNSRSNSPEDDQYIWMKPGGSSPGDSRQEYASVSSLGDSSPMASTCDSPRDYLKMVVKPSNTGLCPVVYPRCHSVGGSSSSQPLVTRSELQHSHTMANPLSEEQNNYMTMSLPPRDSQQVGAQSSTTKPLADEILDSGYMHFSVGQLDTEDSGSHLESSRSEAEASPVLKPFDNLYQFKPHSSKKDIKQHNKARSSPPPRPKKPTKELPKTPTKSKNPLDEKERSSPGVKMSFLSMFRRRSASKSMERSSTSGEENYQSDSDRSFRKGSSIKKSRVGTPTGQDPSAPSGGRPLGTATGRCQTPPPLPPPPIPARLPKNKPTMLGKGSASPCSSTDNSPCKKPPIDGSPSKNKPSSYPGCNKLVSSSSEESYSGKCSSAKSWDGTFGTLGSFKKPTAVVSPFSSSTSLHSCLSSTDVSSQATQSSSLQSNDIADMKSLHTLLTSDASDSFTAVKPAMPEEELTGISKLLSDRKDPAAPPQTSVVMPMMIQDASLLKKTVPVGGGSLSSTRMDLCLGSEVVDETHAKGAQGAGSASSPQASSRSGFNDVSPQKVRPVARPRAKKRSPPTGLAVTIPPPDTDGNKWMLPGDEDKSAKKSSDSGQARCKSPVKKKESQTKEGTVSDLTNGSSTDNKQQGSKDSVRSSPASTTLRPRFGKEYQTVDRKRLLADSKSPVLGSPARSPRSPALTPTSVFTFDLAQPGSPTKVSIQSSPNHSRGDPQPFSHSPSHYYVQYDNKLDSPKAIYVNVASPRAVYMNVDLSPPSSPVLPQPSEQSNPMLNYAEIDLTHTGAVLRRPSQKTCMTEYTTIDMVATVAAQRVGKEHAQLREDSLLRRDRRSWTPQRTVSNKDPKDSKLQLAAVEYTLAEERKASTCSSNSAVSQ</sequence>
<dbReference type="OrthoDB" id="6537982at2759"/>
<feature type="compositionally biased region" description="Low complexity" evidence="1">
    <location>
        <begin position="204"/>
        <end position="220"/>
    </location>
</feature>
<feature type="compositionally biased region" description="Basic and acidic residues" evidence="1">
    <location>
        <begin position="637"/>
        <end position="648"/>
    </location>
</feature>